<evidence type="ECO:0000256" key="3">
    <source>
        <dbReference type="ARBA" id="ARBA00022517"/>
    </source>
</evidence>
<dbReference type="Pfam" id="PF04939">
    <property type="entry name" value="RRS1"/>
    <property type="match status" value="1"/>
</dbReference>
<dbReference type="InterPro" id="IPR007023">
    <property type="entry name" value="Ribosom_reg"/>
</dbReference>
<dbReference type="GO" id="GO:0005634">
    <property type="term" value="C:nucleus"/>
    <property type="evidence" value="ECO:0007669"/>
    <property type="project" value="UniProtKB-SubCell"/>
</dbReference>
<sequence>MDHIVSNKSLEYCLSNLVGIDIDEIREDEIDGISANNTQLLLNSIWKNLPREMTNDGLMVILPMKQIIQFPRVYALPEMREKTKWEKFAEMKGIKKRKRSKMVYDPVTDDFVPRWGKNSIKKIHRKHNRAIIEIKNNIDSYEDPREKISREKEVAKIKQKLREVKNKKQTKRDESKLPLGVISLRGSNQKRTKDEIARLYDRVAISTASYGRRDKALPNEVNKVRNTGNKKRLINIKTESQVYKDIINKLC</sequence>
<dbReference type="AlphaFoldDB" id="A0A1J4MG23"/>
<evidence type="ECO:0000256" key="6">
    <source>
        <dbReference type="SAM" id="Coils"/>
    </source>
</evidence>
<evidence type="ECO:0000256" key="4">
    <source>
        <dbReference type="ARBA" id="ARBA00023242"/>
    </source>
</evidence>
<keyword evidence="8" id="KW-1185">Reference proteome</keyword>
<comment type="caution">
    <text evidence="7">The sequence shown here is derived from an EMBL/GenBank/DDBJ whole genome shotgun (WGS) entry which is preliminary data.</text>
</comment>
<accession>A0A1J4MG23</accession>
<evidence type="ECO:0000313" key="7">
    <source>
        <dbReference type="EMBL" id="OII71988.1"/>
    </source>
</evidence>
<evidence type="ECO:0000313" key="8">
    <source>
        <dbReference type="Proteomes" id="UP000186804"/>
    </source>
</evidence>
<feature type="coiled-coil region" evidence="6">
    <location>
        <begin position="147"/>
        <end position="174"/>
    </location>
</feature>
<dbReference type="EMBL" id="LRBS01000118">
    <property type="protein sequence ID" value="OII71988.1"/>
    <property type="molecule type" value="Genomic_DNA"/>
</dbReference>
<dbReference type="Proteomes" id="UP000186804">
    <property type="component" value="Unassembled WGS sequence"/>
</dbReference>
<dbReference type="VEuPathDB" id="CryptoDB:cand_013260"/>
<comment type="subcellular location">
    <subcellularLocation>
        <location evidence="1 5">Nucleus</location>
    </subcellularLocation>
</comment>
<comment type="similarity">
    <text evidence="2 5">Belongs to the RRS1 family.</text>
</comment>
<reference evidence="7 8" key="1">
    <citation type="submission" date="2016-10" db="EMBL/GenBank/DDBJ databases">
        <title>Reductive evolution of mitochondrial metabolism and differential evolution of invasion-related proteins in Cryptosporidium.</title>
        <authorList>
            <person name="Liu S."/>
            <person name="Roellig D.M."/>
            <person name="Guo Y."/>
            <person name="Li N."/>
            <person name="Frace M.A."/>
            <person name="Tang K."/>
            <person name="Zhang L."/>
            <person name="Feng Y."/>
            <person name="Xiao L."/>
        </authorList>
    </citation>
    <scope>NUCLEOTIDE SEQUENCE [LARGE SCALE GENOMIC DNA]</scope>
    <source>
        <strain evidence="7">30847</strain>
    </source>
</reference>
<dbReference type="GO" id="GO:0042254">
    <property type="term" value="P:ribosome biogenesis"/>
    <property type="evidence" value="ECO:0007669"/>
    <property type="project" value="UniProtKB-KW"/>
</dbReference>
<dbReference type="GeneID" id="92365511"/>
<protein>
    <recommendedName>
        <fullName evidence="5">Ribosome biogenesis regulatory protein</fullName>
    </recommendedName>
</protein>
<dbReference type="OrthoDB" id="28455at2759"/>
<name>A0A1J4MG23_9CRYT</name>
<organism evidence="7 8">
    <name type="scientific">Cryptosporidium andersoni</name>
    <dbReference type="NCBI Taxonomy" id="117008"/>
    <lineage>
        <taxon>Eukaryota</taxon>
        <taxon>Sar</taxon>
        <taxon>Alveolata</taxon>
        <taxon>Apicomplexa</taxon>
        <taxon>Conoidasida</taxon>
        <taxon>Coccidia</taxon>
        <taxon>Eucoccidiorida</taxon>
        <taxon>Eimeriorina</taxon>
        <taxon>Cryptosporidiidae</taxon>
        <taxon>Cryptosporidium</taxon>
    </lineage>
</organism>
<dbReference type="RefSeq" id="XP_067066885.1">
    <property type="nucleotide sequence ID" value="XM_067211562.1"/>
</dbReference>
<evidence type="ECO:0000256" key="1">
    <source>
        <dbReference type="ARBA" id="ARBA00004123"/>
    </source>
</evidence>
<gene>
    <name evidence="7" type="ORF">cand_013260</name>
</gene>
<keyword evidence="4 5" id="KW-0539">Nucleus</keyword>
<evidence type="ECO:0000256" key="5">
    <source>
        <dbReference type="RuleBase" id="RU364132"/>
    </source>
</evidence>
<comment type="function">
    <text evidence="5">Involved in ribosomal large subunit assembly.</text>
</comment>
<keyword evidence="3 5" id="KW-0690">Ribosome biogenesis</keyword>
<proteinExistence type="inferred from homology"/>
<evidence type="ECO:0000256" key="2">
    <source>
        <dbReference type="ARBA" id="ARBA00010077"/>
    </source>
</evidence>
<keyword evidence="6" id="KW-0175">Coiled coil</keyword>